<dbReference type="EMBL" id="CP040710">
    <property type="protein sequence ID" value="QCW98864.1"/>
    <property type="molecule type" value="Genomic_DNA"/>
</dbReference>
<feature type="domain" description="Dienelactone hydrolase" evidence="2">
    <location>
        <begin position="58"/>
        <end position="160"/>
    </location>
</feature>
<feature type="signal peptide" evidence="1">
    <location>
        <begin position="1"/>
        <end position="19"/>
    </location>
</feature>
<dbReference type="Gene3D" id="3.40.50.1820">
    <property type="entry name" value="alpha/beta hydrolase"/>
    <property type="match status" value="1"/>
</dbReference>
<dbReference type="KEGG" id="asag:FGM00_01535"/>
<dbReference type="Proteomes" id="UP000310017">
    <property type="component" value="Chromosome"/>
</dbReference>
<dbReference type="SUPFAM" id="SSF53474">
    <property type="entry name" value="alpha/beta-Hydrolases"/>
    <property type="match status" value="1"/>
</dbReference>
<dbReference type="InterPro" id="IPR051411">
    <property type="entry name" value="Polyketide_trans_af380"/>
</dbReference>
<dbReference type="InterPro" id="IPR002925">
    <property type="entry name" value="Dienelactn_hydro"/>
</dbReference>
<feature type="chain" id="PRO_5022930407" evidence="1">
    <location>
        <begin position="20"/>
        <end position="326"/>
    </location>
</feature>
<accession>A0A5B7SK57</accession>
<dbReference type="AlphaFoldDB" id="A0A5B7SK57"/>
<keyword evidence="4" id="KW-1185">Reference proteome</keyword>
<protein>
    <submittedName>
        <fullName evidence="3">Alpha/beta hydrolase</fullName>
    </submittedName>
</protein>
<evidence type="ECO:0000313" key="3">
    <source>
        <dbReference type="EMBL" id="QCW98864.1"/>
    </source>
</evidence>
<dbReference type="Pfam" id="PF01738">
    <property type="entry name" value="DLH"/>
    <property type="match status" value="1"/>
</dbReference>
<dbReference type="GO" id="GO:0016787">
    <property type="term" value="F:hydrolase activity"/>
    <property type="evidence" value="ECO:0007669"/>
    <property type="project" value="UniProtKB-KW"/>
</dbReference>
<dbReference type="PANTHER" id="PTHR47751:SF1">
    <property type="entry name" value="SUPERFAMILY HYDROLASE, PUTATIVE (AFU_ORTHOLOGUE AFUA_2G16580)-RELATED"/>
    <property type="match status" value="1"/>
</dbReference>
<evidence type="ECO:0000313" key="4">
    <source>
        <dbReference type="Proteomes" id="UP000310017"/>
    </source>
</evidence>
<dbReference type="PANTHER" id="PTHR47751">
    <property type="entry name" value="SUPERFAMILY HYDROLASE, PUTATIVE (AFU_ORTHOLOGUE AFUA_2G16580)-RELATED"/>
    <property type="match status" value="1"/>
</dbReference>
<dbReference type="OrthoDB" id="9805123at2"/>
<proteinExistence type="predicted"/>
<dbReference type="RefSeq" id="WP_138851219.1">
    <property type="nucleotide sequence ID" value="NZ_CP040710.1"/>
</dbReference>
<dbReference type="Gene3D" id="1.10.10.800">
    <property type="match status" value="1"/>
</dbReference>
<keyword evidence="1" id="KW-0732">Signal</keyword>
<organism evidence="3 4">
    <name type="scientific">Aggregatimonas sangjinii</name>
    <dbReference type="NCBI Taxonomy" id="2583587"/>
    <lineage>
        <taxon>Bacteria</taxon>
        <taxon>Pseudomonadati</taxon>
        <taxon>Bacteroidota</taxon>
        <taxon>Flavobacteriia</taxon>
        <taxon>Flavobacteriales</taxon>
        <taxon>Flavobacteriaceae</taxon>
        <taxon>Aggregatimonas</taxon>
    </lineage>
</organism>
<sequence>MKTKITLIALFIVVAFAKAQNNLNIKNTIEMKTVNFNSEGLNLVGNLYLPTNFDDTKTYPAIIVDGSWTTVKEQMQGLYAAQLTKNGFITLAFDHRYFGESEGQPREFENHADKVEDIKNAVTYLQTIPYVDNERIGGVGVCASGAYMMQATAEDKRIKALGTVVAWLMTPETAKLFYGGDEGTNARIQKAQNAKKDFATTGDIAYVPAYEPENMEAAMFFPVEYYALESRGAIAPWTNNFAVMSWEPWLTYDGIASSNDVTVPTIMIGSEKQFLPDGAKTAFENIRNDKKRAVWMDEYQHDQFYDNEEVIEKSVTELARHFRANL</sequence>
<name>A0A5B7SK57_9FLAO</name>
<evidence type="ECO:0000256" key="1">
    <source>
        <dbReference type="SAM" id="SignalP"/>
    </source>
</evidence>
<keyword evidence="3" id="KW-0378">Hydrolase</keyword>
<dbReference type="InterPro" id="IPR029058">
    <property type="entry name" value="AB_hydrolase_fold"/>
</dbReference>
<gene>
    <name evidence="3" type="ORF">FGM00_01535</name>
</gene>
<evidence type="ECO:0000259" key="2">
    <source>
        <dbReference type="Pfam" id="PF01738"/>
    </source>
</evidence>
<reference evidence="3 4" key="1">
    <citation type="submission" date="2019-05" db="EMBL/GenBank/DDBJ databases">
        <title>Genome sequencing of F202Z8.</title>
        <authorList>
            <person name="Kwon Y.M."/>
        </authorList>
    </citation>
    <scope>NUCLEOTIDE SEQUENCE [LARGE SCALE GENOMIC DNA]</scope>
    <source>
        <strain evidence="3 4">F202Z8</strain>
    </source>
</reference>